<dbReference type="PROSITE" id="PS50977">
    <property type="entry name" value="HTH_TETR_2"/>
    <property type="match status" value="1"/>
</dbReference>
<dbReference type="InterPro" id="IPR036271">
    <property type="entry name" value="Tet_transcr_reg_TetR-rel_C_sf"/>
</dbReference>
<dbReference type="InterPro" id="IPR001647">
    <property type="entry name" value="HTH_TetR"/>
</dbReference>
<organism evidence="4 5">
    <name type="scientific">Imperialibacter roseus</name>
    <dbReference type="NCBI Taxonomy" id="1324217"/>
    <lineage>
        <taxon>Bacteria</taxon>
        <taxon>Pseudomonadati</taxon>
        <taxon>Bacteroidota</taxon>
        <taxon>Cytophagia</taxon>
        <taxon>Cytophagales</taxon>
        <taxon>Flammeovirgaceae</taxon>
        <taxon>Imperialibacter</taxon>
    </lineage>
</organism>
<sequence length="220" mass="26135">MVALKTFNNLPQERQQEIIGVCLEEFAFNDYQSASLSTIIKKLNLAKGSFYRYFESKQSLYFYLLDYAVQQRLANDKGFIKQPPEDFFDLIILHFRAKVHFDKTQGVVSAFLYNVLREKNTEELGNIQAIRKQKALDIMYQLVDQYVENGQLRNDIDRKILAWHVLQTQLSIFEFMELHYQQDFRQNIQNNKQLYNLPEEELVAIARQFVEIQKNGFKNK</sequence>
<dbReference type="Pfam" id="PF00440">
    <property type="entry name" value="TetR_N"/>
    <property type="match status" value="1"/>
</dbReference>
<name>A0ABZ0IHI3_9BACT</name>
<evidence type="ECO:0000256" key="2">
    <source>
        <dbReference type="PROSITE-ProRule" id="PRU00335"/>
    </source>
</evidence>
<evidence type="ECO:0000313" key="4">
    <source>
        <dbReference type="EMBL" id="WOK04468.1"/>
    </source>
</evidence>
<protein>
    <submittedName>
        <fullName evidence="4">TetR/AcrR family transcriptional regulator</fullName>
    </submittedName>
</protein>
<gene>
    <name evidence="4" type="ORF">RT717_15410</name>
</gene>
<dbReference type="InterPro" id="IPR009057">
    <property type="entry name" value="Homeodomain-like_sf"/>
</dbReference>
<dbReference type="PANTHER" id="PTHR43479">
    <property type="entry name" value="ACREF/ENVCD OPERON REPRESSOR-RELATED"/>
    <property type="match status" value="1"/>
</dbReference>
<dbReference type="SUPFAM" id="SSF46689">
    <property type="entry name" value="Homeodomain-like"/>
    <property type="match status" value="1"/>
</dbReference>
<evidence type="ECO:0000313" key="5">
    <source>
        <dbReference type="Proteomes" id="UP001302349"/>
    </source>
</evidence>
<dbReference type="EMBL" id="CP136051">
    <property type="protein sequence ID" value="WOK04468.1"/>
    <property type="molecule type" value="Genomic_DNA"/>
</dbReference>
<accession>A0ABZ0IHI3</accession>
<reference evidence="4 5" key="1">
    <citation type="journal article" date="2023" name="Microbiol. Resour. Announc.">
        <title>Complete Genome Sequence of Imperialibacter roseus strain P4T.</title>
        <authorList>
            <person name="Tizabi D.R."/>
            <person name="Bachvaroff T."/>
            <person name="Hill R.T."/>
        </authorList>
    </citation>
    <scope>NUCLEOTIDE SEQUENCE [LARGE SCALE GENOMIC DNA]</scope>
    <source>
        <strain evidence="4 5">P4T</strain>
    </source>
</reference>
<dbReference type="InterPro" id="IPR050624">
    <property type="entry name" value="HTH-type_Tx_Regulator"/>
</dbReference>
<evidence type="ECO:0000259" key="3">
    <source>
        <dbReference type="PROSITE" id="PS50977"/>
    </source>
</evidence>
<keyword evidence="1 2" id="KW-0238">DNA-binding</keyword>
<dbReference type="RefSeq" id="WP_317487278.1">
    <property type="nucleotide sequence ID" value="NZ_CP136051.1"/>
</dbReference>
<dbReference type="PANTHER" id="PTHR43479:SF11">
    <property type="entry name" value="ACREF_ENVCD OPERON REPRESSOR-RELATED"/>
    <property type="match status" value="1"/>
</dbReference>
<feature type="DNA-binding region" description="H-T-H motif" evidence="2">
    <location>
        <begin position="35"/>
        <end position="54"/>
    </location>
</feature>
<dbReference type="Gene3D" id="1.10.357.10">
    <property type="entry name" value="Tetracycline Repressor, domain 2"/>
    <property type="match status" value="1"/>
</dbReference>
<keyword evidence="5" id="KW-1185">Reference proteome</keyword>
<proteinExistence type="predicted"/>
<feature type="domain" description="HTH tetR-type" evidence="3">
    <location>
        <begin position="12"/>
        <end position="72"/>
    </location>
</feature>
<dbReference type="Proteomes" id="UP001302349">
    <property type="component" value="Chromosome"/>
</dbReference>
<evidence type="ECO:0000256" key="1">
    <source>
        <dbReference type="ARBA" id="ARBA00023125"/>
    </source>
</evidence>
<dbReference type="SUPFAM" id="SSF48498">
    <property type="entry name" value="Tetracyclin repressor-like, C-terminal domain"/>
    <property type="match status" value="1"/>
</dbReference>